<accession>A0A1B6H8P1</accession>
<proteinExistence type="predicted"/>
<dbReference type="PANTHER" id="PTHR48465">
    <property type="entry name" value="PROTEIN SSUH2 HOMOLOG"/>
    <property type="match status" value="1"/>
</dbReference>
<gene>
    <name evidence="1" type="ORF">g.4300</name>
    <name evidence="2" type="ORF">g.4301</name>
</gene>
<dbReference type="AlphaFoldDB" id="A0A1B6H8P1"/>
<name>A0A1B6H8P1_9HEMI</name>
<dbReference type="InterPro" id="IPR052789">
    <property type="entry name" value="SSUH2_homolog"/>
</dbReference>
<organism evidence="1">
    <name type="scientific">Homalodisca liturata</name>
    <dbReference type="NCBI Taxonomy" id="320908"/>
    <lineage>
        <taxon>Eukaryota</taxon>
        <taxon>Metazoa</taxon>
        <taxon>Ecdysozoa</taxon>
        <taxon>Arthropoda</taxon>
        <taxon>Hexapoda</taxon>
        <taxon>Insecta</taxon>
        <taxon>Pterygota</taxon>
        <taxon>Neoptera</taxon>
        <taxon>Paraneoptera</taxon>
        <taxon>Hemiptera</taxon>
        <taxon>Auchenorrhyncha</taxon>
        <taxon>Membracoidea</taxon>
        <taxon>Cicadellidae</taxon>
        <taxon>Cicadellinae</taxon>
        <taxon>Proconiini</taxon>
        <taxon>Homalodisca</taxon>
    </lineage>
</organism>
<sequence>MCQTCEGTGLMIYYILLTVTWKTNTSEFIKKNVSLPEKFVRFVSGEEIFSQISERIKPLSAFPEETIIEASKDLVYNHISTFTDQKILMQRQSIRAVPITQVKYRWKGYEGQYYVFGKENRVHAPDYPQTCCCGCNII</sequence>
<protein>
    <submittedName>
        <fullName evidence="1">Uncharacterized protein</fullName>
    </submittedName>
</protein>
<dbReference type="PANTHER" id="PTHR48465:SF1">
    <property type="entry name" value="PROTEIN SSUH2 HOMOLOG"/>
    <property type="match status" value="1"/>
</dbReference>
<dbReference type="EMBL" id="GECU01036630">
    <property type="protein sequence ID" value="JAS71076.1"/>
    <property type="molecule type" value="Transcribed_RNA"/>
</dbReference>
<reference evidence="1" key="1">
    <citation type="submission" date="2015-11" db="EMBL/GenBank/DDBJ databases">
        <title>De novo transcriptome assembly of four potential Pierce s Disease insect vectors from Arizona vineyards.</title>
        <authorList>
            <person name="Tassone E.E."/>
        </authorList>
    </citation>
    <scope>NUCLEOTIDE SEQUENCE</scope>
</reference>
<evidence type="ECO:0000313" key="2">
    <source>
        <dbReference type="EMBL" id="JAT06003.1"/>
    </source>
</evidence>
<evidence type="ECO:0000313" key="1">
    <source>
        <dbReference type="EMBL" id="JAS71076.1"/>
    </source>
</evidence>
<dbReference type="EMBL" id="GECU01001704">
    <property type="protein sequence ID" value="JAT06003.1"/>
    <property type="molecule type" value="Transcribed_RNA"/>
</dbReference>